<keyword evidence="2" id="KW-0472">Membrane</keyword>
<keyword evidence="2" id="KW-1133">Transmembrane helix</keyword>
<reference evidence="3 4" key="1">
    <citation type="submission" date="2020-12" db="EMBL/GenBank/DDBJ databases">
        <title>Sphingomonas sp.</title>
        <authorList>
            <person name="Kim M.K."/>
        </authorList>
    </citation>
    <scope>NUCLEOTIDE SEQUENCE [LARGE SCALE GENOMIC DNA]</scope>
    <source>
        <strain evidence="3 4">BT552</strain>
    </source>
</reference>
<dbReference type="Proteomes" id="UP000763641">
    <property type="component" value="Unassembled WGS sequence"/>
</dbReference>
<dbReference type="EMBL" id="JAFEMC010000003">
    <property type="protein sequence ID" value="MBM6576666.1"/>
    <property type="molecule type" value="Genomic_DNA"/>
</dbReference>
<feature type="transmembrane region" description="Helical" evidence="2">
    <location>
        <begin position="64"/>
        <end position="90"/>
    </location>
</feature>
<evidence type="ECO:0000256" key="1">
    <source>
        <dbReference type="SAM" id="MobiDB-lite"/>
    </source>
</evidence>
<evidence type="ECO:0000256" key="2">
    <source>
        <dbReference type="SAM" id="Phobius"/>
    </source>
</evidence>
<protein>
    <submittedName>
        <fullName evidence="3">Uncharacterized protein</fullName>
    </submittedName>
</protein>
<accession>A0ABS2D6X1</accession>
<comment type="caution">
    <text evidence="3">The sequence shown here is derived from an EMBL/GenBank/DDBJ whole genome shotgun (WGS) entry which is preliminary data.</text>
</comment>
<dbReference type="RefSeq" id="WP_204198788.1">
    <property type="nucleotide sequence ID" value="NZ_JAFEMC010000003.1"/>
</dbReference>
<feature type="transmembrane region" description="Helical" evidence="2">
    <location>
        <begin position="36"/>
        <end position="58"/>
    </location>
</feature>
<feature type="region of interest" description="Disordered" evidence="1">
    <location>
        <begin position="1"/>
        <end position="20"/>
    </location>
</feature>
<organism evidence="3 4">
    <name type="scientific">Sphingomonas longa</name>
    <dbReference type="NCBI Taxonomy" id="2778730"/>
    <lineage>
        <taxon>Bacteria</taxon>
        <taxon>Pseudomonadati</taxon>
        <taxon>Pseudomonadota</taxon>
        <taxon>Alphaproteobacteria</taxon>
        <taxon>Sphingomonadales</taxon>
        <taxon>Sphingomonadaceae</taxon>
        <taxon>Sphingomonas</taxon>
    </lineage>
</organism>
<evidence type="ECO:0000313" key="4">
    <source>
        <dbReference type="Proteomes" id="UP000763641"/>
    </source>
</evidence>
<name>A0ABS2D6X1_9SPHN</name>
<keyword evidence="4" id="KW-1185">Reference proteome</keyword>
<sequence length="104" mass="10793">MDHGSHRPGADPTPPAPSGLTDRDYARFAWARFRSLLAWMTLAAATIAAAAIVLLGHLQGPLHLVTMFAILGGVGGSVMLAGALMGLAFLSSGSGHDEDVERID</sequence>
<gene>
    <name evidence="3" type="ORF">ILT43_09795</name>
</gene>
<keyword evidence="2" id="KW-0812">Transmembrane</keyword>
<proteinExistence type="predicted"/>
<evidence type="ECO:0000313" key="3">
    <source>
        <dbReference type="EMBL" id="MBM6576666.1"/>
    </source>
</evidence>